<name>A0A4P9YGW4_ROZAC</name>
<feature type="transmembrane region" description="Helical" evidence="8">
    <location>
        <begin position="124"/>
        <end position="143"/>
    </location>
</feature>
<dbReference type="PANTHER" id="PTHR12174:SF23">
    <property type="entry name" value="MINOR HISTOCOMPATIBILITY ANTIGEN H13"/>
    <property type="match status" value="1"/>
</dbReference>
<feature type="transmembrane region" description="Helical" evidence="8">
    <location>
        <begin position="258"/>
        <end position="277"/>
    </location>
</feature>
<evidence type="ECO:0000313" key="10">
    <source>
        <dbReference type="Proteomes" id="UP000281549"/>
    </source>
</evidence>
<evidence type="ECO:0000256" key="5">
    <source>
        <dbReference type="ARBA" id="ARBA00022824"/>
    </source>
</evidence>
<dbReference type="EMBL" id="ML005517">
    <property type="protein sequence ID" value="RKP18252.1"/>
    <property type="molecule type" value="Genomic_DNA"/>
</dbReference>
<dbReference type="AlphaFoldDB" id="A0A4P9YGW4"/>
<sequence length="324" mass="36129">MDAIYLTYTALIILAVIPIYVGSHYAADSSSKSESETVSANDAYLFPVYGSGVLFGLYLLVNYLSKEYLNYLLAAYFGIFGAMGMAKIVDIILRAFIPPAMLNEPYVAKIIHKEKTLFHLEVDWLNAFSFVLAVSFTGVYLWCKNWIMSNVFGEAFSIQAISLLELDSFGTGMILLSGLFLYDIFWVFGTDVMVTVAKSFDIPIKLLFPRDVFAPSYKFALLGLGDIVIPGIYVAMCLKFDRHLTKTNENHGKPYFKACLLAYILGLSTTMAVMHIFNAAQPALLYLSPACILSSVLMALYRGEFSELLAFTTIEDVKDKKKSE</sequence>
<dbReference type="GO" id="GO:0042500">
    <property type="term" value="F:aspartic endopeptidase activity, intramembrane cleaving"/>
    <property type="evidence" value="ECO:0007669"/>
    <property type="project" value="InterPro"/>
</dbReference>
<keyword evidence="3 8" id="KW-0812">Transmembrane</keyword>
<keyword evidence="7 8" id="KW-0472">Membrane</keyword>
<comment type="subcellular location">
    <subcellularLocation>
        <location evidence="1">Endoplasmic reticulum membrane</location>
        <topology evidence="1">Multi-pass membrane protein</topology>
    </subcellularLocation>
</comment>
<dbReference type="GO" id="GO:0098553">
    <property type="term" value="C:lumenal side of endoplasmic reticulum membrane"/>
    <property type="evidence" value="ECO:0007669"/>
    <property type="project" value="TreeGrafter"/>
</dbReference>
<dbReference type="GO" id="GO:0006465">
    <property type="term" value="P:signal peptide processing"/>
    <property type="evidence" value="ECO:0007669"/>
    <property type="project" value="TreeGrafter"/>
</dbReference>
<feature type="transmembrane region" description="Helical" evidence="8">
    <location>
        <begin position="5"/>
        <end position="23"/>
    </location>
</feature>
<dbReference type="GO" id="GO:0033619">
    <property type="term" value="P:membrane protein proteolysis"/>
    <property type="evidence" value="ECO:0007669"/>
    <property type="project" value="TreeGrafter"/>
</dbReference>
<dbReference type="Proteomes" id="UP000281549">
    <property type="component" value="Unassembled WGS sequence"/>
</dbReference>
<dbReference type="InterPro" id="IPR007369">
    <property type="entry name" value="Peptidase_A22B_SPP"/>
</dbReference>
<comment type="similarity">
    <text evidence="2">Belongs to the peptidase A22B family.</text>
</comment>
<evidence type="ECO:0000256" key="6">
    <source>
        <dbReference type="ARBA" id="ARBA00022989"/>
    </source>
</evidence>
<evidence type="ECO:0000256" key="2">
    <source>
        <dbReference type="ARBA" id="ARBA00006859"/>
    </source>
</evidence>
<evidence type="ECO:0000256" key="7">
    <source>
        <dbReference type="ARBA" id="ARBA00023136"/>
    </source>
</evidence>
<proteinExistence type="inferred from homology"/>
<feature type="transmembrane region" description="Helical" evidence="8">
    <location>
        <begin position="43"/>
        <end position="61"/>
    </location>
</feature>
<evidence type="ECO:0000256" key="3">
    <source>
        <dbReference type="ARBA" id="ARBA00022692"/>
    </source>
</evidence>
<dbReference type="InterPro" id="IPR006639">
    <property type="entry name" value="Preselin/SPP"/>
</dbReference>
<protein>
    <submittedName>
        <fullName evidence="9">Peptidase A22B, signal peptide peptidase</fullName>
    </submittedName>
</protein>
<evidence type="ECO:0000256" key="8">
    <source>
        <dbReference type="SAM" id="Phobius"/>
    </source>
</evidence>
<dbReference type="GO" id="GO:0098554">
    <property type="term" value="C:cytoplasmic side of endoplasmic reticulum membrane"/>
    <property type="evidence" value="ECO:0007669"/>
    <property type="project" value="TreeGrafter"/>
</dbReference>
<keyword evidence="5" id="KW-0256">Endoplasmic reticulum</keyword>
<organism evidence="9 10">
    <name type="scientific">Rozella allomycis (strain CSF55)</name>
    <dbReference type="NCBI Taxonomy" id="988480"/>
    <lineage>
        <taxon>Eukaryota</taxon>
        <taxon>Fungi</taxon>
        <taxon>Fungi incertae sedis</taxon>
        <taxon>Cryptomycota</taxon>
        <taxon>Cryptomycota incertae sedis</taxon>
        <taxon>Rozella</taxon>
    </lineage>
</organism>
<feature type="transmembrane region" description="Helical" evidence="8">
    <location>
        <begin position="164"/>
        <end position="188"/>
    </location>
</feature>
<reference evidence="10" key="1">
    <citation type="journal article" date="2018" name="Nat. Microbiol.">
        <title>Leveraging single-cell genomics to expand the fungal tree of life.</title>
        <authorList>
            <person name="Ahrendt S.R."/>
            <person name="Quandt C.A."/>
            <person name="Ciobanu D."/>
            <person name="Clum A."/>
            <person name="Salamov A."/>
            <person name="Andreopoulos B."/>
            <person name="Cheng J.F."/>
            <person name="Woyke T."/>
            <person name="Pelin A."/>
            <person name="Henrissat B."/>
            <person name="Reynolds N.K."/>
            <person name="Benny G.L."/>
            <person name="Smith M.E."/>
            <person name="James T.Y."/>
            <person name="Grigoriev I.V."/>
        </authorList>
    </citation>
    <scope>NUCLEOTIDE SEQUENCE [LARGE SCALE GENOMIC DNA]</scope>
    <source>
        <strain evidence="10">CSF55</strain>
    </source>
</reference>
<dbReference type="Pfam" id="PF04258">
    <property type="entry name" value="Peptidase_A22B"/>
    <property type="match status" value="1"/>
</dbReference>
<keyword evidence="6 8" id="KW-1133">Transmembrane helix</keyword>
<evidence type="ECO:0000313" key="9">
    <source>
        <dbReference type="EMBL" id="RKP18252.1"/>
    </source>
</evidence>
<dbReference type="PANTHER" id="PTHR12174">
    <property type="entry name" value="SIGNAL PEPTIDE PEPTIDASE"/>
    <property type="match status" value="1"/>
</dbReference>
<gene>
    <name evidence="9" type="ORF">ROZALSC1DRAFT_30041</name>
</gene>
<evidence type="ECO:0000256" key="4">
    <source>
        <dbReference type="ARBA" id="ARBA00022801"/>
    </source>
</evidence>
<keyword evidence="4" id="KW-0378">Hydrolase</keyword>
<feature type="transmembrane region" description="Helical" evidence="8">
    <location>
        <begin position="73"/>
        <end position="97"/>
    </location>
</feature>
<accession>A0A4P9YGW4</accession>
<evidence type="ECO:0000256" key="1">
    <source>
        <dbReference type="ARBA" id="ARBA00004477"/>
    </source>
</evidence>
<feature type="transmembrane region" description="Helical" evidence="8">
    <location>
        <begin position="283"/>
        <end position="301"/>
    </location>
</feature>
<dbReference type="SMART" id="SM00730">
    <property type="entry name" value="PSN"/>
    <property type="match status" value="1"/>
</dbReference>
<feature type="transmembrane region" description="Helical" evidence="8">
    <location>
        <begin position="219"/>
        <end position="238"/>
    </location>
</feature>